<dbReference type="InterPro" id="IPR050869">
    <property type="entry name" value="H3K4_H4K5_MeTrfase"/>
</dbReference>
<evidence type="ECO:0000256" key="4">
    <source>
        <dbReference type="PROSITE-ProRule" id="PRU00134"/>
    </source>
</evidence>
<gene>
    <name evidence="6" type="ORF">H257_15757</name>
</gene>
<sequence length="434" mass="47732">MAATRVVVPAWNCVAPVLRRLDDAELLKLQRPAPLNADPVTEWISFSKDIVPVHSSEVVPDTSQTLCLHTAAPPLGRMVTSTVEVGVGELVFATPAFAVALSRQFVATHCHMCFHKLRGKIVQCADCHFARYCDRGCMAAHLDLHTIQCHILLPQLYPPRSTHDQTNDDAADLHTRLVLAVVAMEITMNNPNEIQDLCTYNATAQDAAFLATGTTLHAAMKNTPAWITPSHIADVYRAIRYNSHPIVVDLHMSALGLGLFPDAAKMINHSCAPNTFPRFNAANHALEFRAVSPLLPGSVVTYSYLDVFGFALLQPTPTRQSLLYSAFQFDCRCSRCISSFSTSHEQSDAWNVDANLAQLDSAQNNQDWVAVTDVCDQIMTHWTSTLDLPANYPLMYVLQKKMDLAATHGPASRQRGNVSADEILNVCGFGNNPR</sequence>
<dbReference type="EMBL" id="KI913187">
    <property type="protein sequence ID" value="ETV68318.1"/>
    <property type="molecule type" value="Genomic_DNA"/>
</dbReference>
<dbReference type="Gene3D" id="2.170.270.10">
    <property type="entry name" value="SET domain"/>
    <property type="match status" value="1"/>
</dbReference>
<feature type="domain" description="MYND-type" evidence="5">
    <location>
        <begin position="110"/>
        <end position="149"/>
    </location>
</feature>
<name>W4FNP7_APHAT</name>
<dbReference type="SUPFAM" id="SSF144232">
    <property type="entry name" value="HIT/MYND zinc finger-like"/>
    <property type="match status" value="1"/>
</dbReference>
<proteinExistence type="predicted"/>
<dbReference type="InterPro" id="IPR001214">
    <property type="entry name" value="SET_dom"/>
</dbReference>
<dbReference type="PANTHER" id="PTHR12197">
    <property type="entry name" value="HISTONE-LYSINE N-METHYLTRANSFERASE SMYD"/>
    <property type="match status" value="1"/>
</dbReference>
<evidence type="ECO:0000256" key="3">
    <source>
        <dbReference type="ARBA" id="ARBA00022833"/>
    </source>
</evidence>
<dbReference type="CDD" id="cd20071">
    <property type="entry name" value="SET_SMYD"/>
    <property type="match status" value="1"/>
</dbReference>
<accession>W4FNP7</accession>
<dbReference type="SUPFAM" id="SSF82199">
    <property type="entry name" value="SET domain"/>
    <property type="match status" value="1"/>
</dbReference>
<evidence type="ECO:0000259" key="5">
    <source>
        <dbReference type="PROSITE" id="PS50865"/>
    </source>
</evidence>
<organism evidence="6">
    <name type="scientific">Aphanomyces astaci</name>
    <name type="common">Crayfish plague agent</name>
    <dbReference type="NCBI Taxonomy" id="112090"/>
    <lineage>
        <taxon>Eukaryota</taxon>
        <taxon>Sar</taxon>
        <taxon>Stramenopiles</taxon>
        <taxon>Oomycota</taxon>
        <taxon>Saprolegniomycetes</taxon>
        <taxon>Saprolegniales</taxon>
        <taxon>Verrucalvaceae</taxon>
        <taxon>Aphanomyces</taxon>
    </lineage>
</organism>
<keyword evidence="2 4" id="KW-0863">Zinc-finger</keyword>
<reference evidence="6" key="1">
    <citation type="submission" date="2013-12" db="EMBL/GenBank/DDBJ databases">
        <title>The Genome Sequence of Aphanomyces astaci APO3.</title>
        <authorList>
            <consortium name="The Broad Institute Genomics Platform"/>
            <person name="Russ C."/>
            <person name="Tyler B."/>
            <person name="van West P."/>
            <person name="Dieguez-Uribeondo J."/>
            <person name="Young S.K."/>
            <person name="Zeng Q."/>
            <person name="Gargeya S."/>
            <person name="Fitzgerald M."/>
            <person name="Abouelleil A."/>
            <person name="Alvarado L."/>
            <person name="Chapman S.B."/>
            <person name="Gainer-Dewar J."/>
            <person name="Goldberg J."/>
            <person name="Griggs A."/>
            <person name="Gujja S."/>
            <person name="Hansen M."/>
            <person name="Howarth C."/>
            <person name="Imamovic A."/>
            <person name="Ireland A."/>
            <person name="Larimer J."/>
            <person name="McCowan C."/>
            <person name="Murphy C."/>
            <person name="Pearson M."/>
            <person name="Poon T.W."/>
            <person name="Priest M."/>
            <person name="Roberts A."/>
            <person name="Saif S."/>
            <person name="Shea T."/>
            <person name="Sykes S."/>
            <person name="Wortman J."/>
            <person name="Nusbaum C."/>
            <person name="Birren B."/>
        </authorList>
    </citation>
    <scope>NUCLEOTIDE SEQUENCE [LARGE SCALE GENOMIC DNA]</scope>
    <source>
        <strain evidence="6">APO3</strain>
    </source>
</reference>
<dbReference type="GO" id="GO:0008270">
    <property type="term" value="F:zinc ion binding"/>
    <property type="evidence" value="ECO:0007669"/>
    <property type="project" value="UniProtKB-KW"/>
</dbReference>
<dbReference type="Gene3D" id="6.10.140.2220">
    <property type="match status" value="1"/>
</dbReference>
<dbReference type="InterPro" id="IPR046341">
    <property type="entry name" value="SET_dom_sf"/>
</dbReference>
<dbReference type="VEuPathDB" id="FungiDB:H257_15757"/>
<evidence type="ECO:0000313" key="6">
    <source>
        <dbReference type="EMBL" id="ETV68318.1"/>
    </source>
</evidence>
<dbReference type="InterPro" id="IPR002893">
    <property type="entry name" value="Znf_MYND"/>
</dbReference>
<evidence type="ECO:0000256" key="1">
    <source>
        <dbReference type="ARBA" id="ARBA00022723"/>
    </source>
</evidence>
<dbReference type="Gene3D" id="1.10.220.160">
    <property type="match status" value="1"/>
</dbReference>
<dbReference type="GO" id="GO:0005634">
    <property type="term" value="C:nucleus"/>
    <property type="evidence" value="ECO:0007669"/>
    <property type="project" value="TreeGrafter"/>
</dbReference>
<dbReference type="PROSITE" id="PS50865">
    <property type="entry name" value="ZF_MYND_2"/>
    <property type="match status" value="1"/>
</dbReference>
<keyword evidence="3" id="KW-0862">Zinc</keyword>
<evidence type="ECO:0000256" key="2">
    <source>
        <dbReference type="ARBA" id="ARBA00022771"/>
    </source>
</evidence>
<protein>
    <recommendedName>
        <fullName evidence="5">MYND-type domain-containing protein</fullName>
    </recommendedName>
</protein>
<dbReference type="RefSeq" id="XP_009842261.1">
    <property type="nucleotide sequence ID" value="XM_009843959.1"/>
</dbReference>
<dbReference type="Pfam" id="PF00856">
    <property type="entry name" value="SET"/>
    <property type="match status" value="1"/>
</dbReference>
<dbReference type="GeneID" id="20817753"/>
<dbReference type="AlphaFoldDB" id="W4FNP7"/>
<keyword evidence="1" id="KW-0479">Metal-binding</keyword>
<dbReference type="OrthoDB" id="265717at2759"/>
<dbReference type="PANTHER" id="PTHR12197:SF251">
    <property type="entry name" value="EG:BACR7C10.4 PROTEIN"/>
    <property type="match status" value="1"/>
</dbReference>
<dbReference type="STRING" id="112090.W4FNP7"/>